<dbReference type="RefSeq" id="XP_001307494.1">
    <property type="nucleotide sequence ID" value="XM_001307493.1"/>
</dbReference>
<evidence type="ECO:0000313" key="2">
    <source>
        <dbReference type="Proteomes" id="UP000001542"/>
    </source>
</evidence>
<organism evidence="1 2">
    <name type="scientific">Trichomonas vaginalis (strain ATCC PRA-98 / G3)</name>
    <dbReference type="NCBI Taxonomy" id="412133"/>
    <lineage>
        <taxon>Eukaryota</taxon>
        <taxon>Metamonada</taxon>
        <taxon>Parabasalia</taxon>
        <taxon>Trichomonadida</taxon>
        <taxon>Trichomonadidae</taxon>
        <taxon>Trichomonas</taxon>
    </lineage>
</organism>
<dbReference type="VEuPathDB" id="TrichDB:TVAG_029570"/>
<dbReference type="InParanoid" id="A2FKJ1"/>
<dbReference type="KEGG" id="tva:4752301"/>
<reference evidence="1" key="2">
    <citation type="journal article" date="2007" name="Science">
        <title>Draft genome sequence of the sexually transmitted pathogen Trichomonas vaginalis.</title>
        <authorList>
            <person name="Carlton J.M."/>
            <person name="Hirt R.P."/>
            <person name="Silva J.C."/>
            <person name="Delcher A.L."/>
            <person name="Schatz M."/>
            <person name="Zhao Q."/>
            <person name="Wortman J.R."/>
            <person name="Bidwell S.L."/>
            <person name="Alsmark U.C.M."/>
            <person name="Besteiro S."/>
            <person name="Sicheritz-Ponten T."/>
            <person name="Noel C.J."/>
            <person name="Dacks J.B."/>
            <person name="Foster P.G."/>
            <person name="Simillion C."/>
            <person name="Van de Peer Y."/>
            <person name="Miranda-Saavedra D."/>
            <person name="Barton G.J."/>
            <person name="Westrop G.D."/>
            <person name="Mueller S."/>
            <person name="Dessi D."/>
            <person name="Fiori P.L."/>
            <person name="Ren Q."/>
            <person name="Paulsen I."/>
            <person name="Zhang H."/>
            <person name="Bastida-Corcuera F.D."/>
            <person name="Simoes-Barbosa A."/>
            <person name="Brown M.T."/>
            <person name="Hayes R.D."/>
            <person name="Mukherjee M."/>
            <person name="Okumura C.Y."/>
            <person name="Schneider R."/>
            <person name="Smith A.J."/>
            <person name="Vanacova S."/>
            <person name="Villalvazo M."/>
            <person name="Haas B.J."/>
            <person name="Pertea M."/>
            <person name="Feldblyum T.V."/>
            <person name="Utterback T.R."/>
            <person name="Shu C.L."/>
            <person name="Osoegawa K."/>
            <person name="de Jong P.J."/>
            <person name="Hrdy I."/>
            <person name="Horvathova L."/>
            <person name="Zubacova Z."/>
            <person name="Dolezal P."/>
            <person name="Malik S.B."/>
            <person name="Logsdon J.M. Jr."/>
            <person name="Henze K."/>
            <person name="Gupta A."/>
            <person name="Wang C.C."/>
            <person name="Dunne R.L."/>
            <person name="Upcroft J.A."/>
            <person name="Upcroft P."/>
            <person name="White O."/>
            <person name="Salzberg S.L."/>
            <person name="Tang P."/>
            <person name="Chiu C.-H."/>
            <person name="Lee Y.-S."/>
            <person name="Embley T.M."/>
            <person name="Coombs G.H."/>
            <person name="Mottram J.C."/>
            <person name="Tachezy J."/>
            <person name="Fraser-Liggett C.M."/>
            <person name="Johnson P.J."/>
        </authorList>
    </citation>
    <scope>NUCLEOTIDE SEQUENCE [LARGE SCALE GENOMIC DNA]</scope>
    <source>
        <strain evidence="1">G3</strain>
    </source>
</reference>
<gene>
    <name evidence="1" type="ORF">TVAG_029570</name>
</gene>
<dbReference type="AlphaFoldDB" id="A2FKJ1"/>
<dbReference type="EMBL" id="DS113850">
    <property type="protein sequence ID" value="EAX94564.1"/>
    <property type="molecule type" value="Genomic_DNA"/>
</dbReference>
<proteinExistence type="predicted"/>
<dbReference type="VEuPathDB" id="TrichDB:TVAGG3_1077510"/>
<reference evidence="1" key="1">
    <citation type="submission" date="2006-10" db="EMBL/GenBank/DDBJ databases">
        <authorList>
            <person name="Amadeo P."/>
            <person name="Zhao Q."/>
            <person name="Wortman J."/>
            <person name="Fraser-Liggett C."/>
            <person name="Carlton J."/>
        </authorList>
    </citation>
    <scope>NUCLEOTIDE SEQUENCE</scope>
    <source>
        <strain evidence="1">G3</strain>
    </source>
</reference>
<name>A2FKJ1_TRIV3</name>
<dbReference type="Proteomes" id="UP000001542">
    <property type="component" value="Unassembled WGS sequence"/>
</dbReference>
<keyword evidence="2" id="KW-1185">Reference proteome</keyword>
<evidence type="ECO:0000313" key="1">
    <source>
        <dbReference type="EMBL" id="EAX94564.1"/>
    </source>
</evidence>
<accession>A2FKJ1</accession>
<sequence>MTSSDLPSIEQMDFITKLSFFQNPEHILLAINELSTGNVNENTLSMFLLINYWCTTKWSQIMESDLVSQLHVLLFQTILPFFSKYPPEIQNQVSSTQTSFFINLYQSMDELFAWIFHQNSDLSVSFMKHLSKKLNSYLPTQLDQIRNLIEVINTTGIASHIGEYAMSLYSTNPDGCYIITDSIAPWCNTSWAIEEKNLSILRTWLNSSTSFGHALYLF</sequence>
<protein>
    <submittedName>
        <fullName evidence="1">Uncharacterized protein</fullName>
    </submittedName>
</protein>